<dbReference type="Proteomes" id="UP000001261">
    <property type="component" value="Unassembled WGS sequence"/>
</dbReference>
<sequence>MAYDHDCLTAVSISRERVKKKMRGFLGQLQSSIKDNNSSSVSEKIEKDDFKIVVFSNENNKKNNKMNDDWIIDVL</sequence>
<evidence type="ECO:0000313" key="1">
    <source>
        <dbReference type="EMBL" id="KJF61137.1"/>
    </source>
</evidence>
<dbReference type="KEGG" id="cim:CIMG_13454"/>
<accession>A0A0D8JV16</accession>
<organism evidence="1 2">
    <name type="scientific">Coccidioides immitis (strain RS)</name>
    <name type="common">Valley fever fungus</name>
    <dbReference type="NCBI Taxonomy" id="246410"/>
    <lineage>
        <taxon>Eukaryota</taxon>
        <taxon>Fungi</taxon>
        <taxon>Dikarya</taxon>
        <taxon>Ascomycota</taxon>
        <taxon>Pezizomycotina</taxon>
        <taxon>Eurotiomycetes</taxon>
        <taxon>Eurotiomycetidae</taxon>
        <taxon>Onygenales</taxon>
        <taxon>Onygenaceae</taxon>
        <taxon>Coccidioides</taxon>
    </lineage>
</organism>
<gene>
    <name evidence="1" type="ORF">CIMG_13454</name>
</gene>
<protein>
    <submittedName>
        <fullName evidence="1">Uncharacterized protein</fullName>
    </submittedName>
</protein>
<reference evidence="2" key="2">
    <citation type="journal article" date="2010" name="Genome Res.">
        <title>Population genomic sequencing of Coccidioides fungi reveals recent hybridization and transposon control.</title>
        <authorList>
            <person name="Neafsey D.E."/>
            <person name="Barker B.M."/>
            <person name="Sharpton T.J."/>
            <person name="Stajich J.E."/>
            <person name="Park D.J."/>
            <person name="Whiston E."/>
            <person name="Hung C.-Y."/>
            <person name="McMahan C."/>
            <person name="White J."/>
            <person name="Sykes S."/>
            <person name="Heiman D."/>
            <person name="Young S."/>
            <person name="Zeng Q."/>
            <person name="Abouelleil A."/>
            <person name="Aftuck L."/>
            <person name="Bessette D."/>
            <person name="Brown A."/>
            <person name="FitzGerald M."/>
            <person name="Lui A."/>
            <person name="Macdonald J.P."/>
            <person name="Priest M."/>
            <person name="Orbach M.J."/>
            <person name="Galgiani J.N."/>
            <person name="Kirkland T.N."/>
            <person name="Cole G.T."/>
            <person name="Birren B.W."/>
            <person name="Henn M.R."/>
            <person name="Taylor J.W."/>
            <person name="Rounsley S.D."/>
        </authorList>
    </citation>
    <scope>GENOME REANNOTATION</scope>
    <source>
        <strain evidence="2">RS</strain>
    </source>
</reference>
<dbReference type="AlphaFoldDB" id="A0A0D8JV16"/>
<keyword evidence="2" id="KW-1185">Reference proteome</keyword>
<dbReference type="GeneID" id="24165081"/>
<reference evidence="2" key="1">
    <citation type="journal article" date="2009" name="Genome Res.">
        <title>Comparative genomic analyses of the human fungal pathogens Coccidioides and their relatives.</title>
        <authorList>
            <person name="Sharpton T.J."/>
            <person name="Stajich J.E."/>
            <person name="Rounsley S.D."/>
            <person name="Gardner M.J."/>
            <person name="Wortman J.R."/>
            <person name="Jordar V.S."/>
            <person name="Maiti R."/>
            <person name="Kodira C.D."/>
            <person name="Neafsey D.E."/>
            <person name="Zeng Q."/>
            <person name="Hung C.-Y."/>
            <person name="McMahan C."/>
            <person name="Muszewska A."/>
            <person name="Grynberg M."/>
            <person name="Mandel M.A."/>
            <person name="Kellner E.M."/>
            <person name="Barker B.M."/>
            <person name="Galgiani J.N."/>
            <person name="Orbach M.J."/>
            <person name="Kirkland T.N."/>
            <person name="Cole G.T."/>
            <person name="Henn M.R."/>
            <person name="Birren B.W."/>
            <person name="Taylor J.W."/>
        </authorList>
    </citation>
    <scope>NUCLEOTIDE SEQUENCE [LARGE SCALE GENOMIC DNA]</scope>
    <source>
        <strain evidence="2">RS</strain>
    </source>
</reference>
<dbReference type="InParanoid" id="A0A0D8JV16"/>
<proteinExistence type="predicted"/>
<dbReference type="EMBL" id="GG704914">
    <property type="protein sequence ID" value="KJF61137.1"/>
    <property type="molecule type" value="Genomic_DNA"/>
</dbReference>
<evidence type="ECO:0000313" key="2">
    <source>
        <dbReference type="Proteomes" id="UP000001261"/>
    </source>
</evidence>
<name>A0A0D8JV16_COCIM</name>
<dbReference type="RefSeq" id="XP_004446195.1">
    <property type="nucleotide sequence ID" value="XM_004446138.1"/>
</dbReference>
<dbReference type="VEuPathDB" id="FungiDB:CIMG_13454"/>